<evidence type="ECO:0000256" key="13">
    <source>
        <dbReference type="SAM" id="MobiDB-lite"/>
    </source>
</evidence>
<dbReference type="OMA" id="GIKEYMQ"/>
<evidence type="ECO:0000256" key="9">
    <source>
        <dbReference type="ARBA" id="ARBA00023242"/>
    </source>
</evidence>
<keyword evidence="6" id="KW-0156">Chromatin regulator</keyword>
<dbReference type="AlphaFoldDB" id="W5N2Q8"/>
<evidence type="ECO:0000256" key="10">
    <source>
        <dbReference type="ARBA" id="ARBA00030629"/>
    </source>
</evidence>
<dbReference type="GO" id="GO:0006325">
    <property type="term" value="P:chromatin organization"/>
    <property type="evidence" value="ECO:0007669"/>
    <property type="project" value="UniProtKB-KW"/>
</dbReference>
<evidence type="ECO:0000256" key="3">
    <source>
        <dbReference type="ARBA" id="ARBA00013672"/>
    </source>
</evidence>
<evidence type="ECO:0000256" key="7">
    <source>
        <dbReference type="ARBA" id="ARBA00023054"/>
    </source>
</evidence>
<keyword evidence="7 12" id="KW-0175">Coiled coil</keyword>
<dbReference type="PRINTS" id="PR02052">
    <property type="entry name" value="ABRAXAS"/>
</dbReference>
<name>W5N2Q8_LEPOC</name>
<dbReference type="GO" id="GO:0006281">
    <property type="term" value="P:DNA repair"/>
    <property type="evidence" value="ECO:0007669"/>
    <property type="project" value="UniProtKB-KW"/>
</dbReference>
<organism evidence="15 16">
    <name type="scientific">Lepisosteus oculatus</name>
    <name type="common">Spotted gar</name>
    <dbReference type="NCBI Taxonomy" id="7918"/>
    <lineage>
        <taxon>Eukaryota</taxon>
        <taxon>Metazoa</taxon>
        <taxon>Chordata</taxon>
        <taxon>Craniata</taxon>
        <taxon>Vertebrata</taxon>
        <taxon>Euteleostomi</taxon>
        <taxon>Actinopterygii</taxon>
        <taxon>Neopterygii</taxon>
        <taxon>Holostei</taxon>
        <taxon>Semionotiformes</taxon>
        <taxon>Lepisosteidae</taxon>
        <taxon>Lepisosteus</taxon>
    </lineage>
</organism>
<evidence type="ECO:0000256" key="8">
    <source>
        <dbReference type="ARBA" id="ARBA00023204"/>
    </source>
</evidence>
<keyword evidence="9" id="KW-0539">Nucleus</keyword>
<keyword evidence="16" id="KW-1185">Reference proteome</keyword>
<dbReference type="eggNOG" id="ENOG502QVCD">
    <property type="taxonomic scope" value="Eukaryota"/>
</dbReference>
<comment type="subcellular location">
    <subcellularLocation>
        <location evidence="1">Nucleus</location>
    </subcellularLocation>
</comment>
<keyword evidence="8" id="KW-0234">DNA repair</keyword>
<feature type="compositionally biased region" description="Polar residues" evidence="13">
    <location>
        <begin position="397"/>
        <end position="411"/>
    </location>
</feature>
<dbReference type="InterPro" id="IPR023238">
    <property type="entry name" value="FAM175"/>
</dbReference>
<evidence type="ECO:0000256" key="4">
    <source>
        <dbReference type="ARBA" id="ARBA00022553"/>
    </source>
</evidence>
<dbReference type="Pfam" id="PF21125">
    <property type="entry name" value="MPN_2A_DUB_like"/>
    <property type="match status" value="1"/>
</dbReference>
<dbReference type="PRINTS" id="PR02051">
    <property type="entry name" value="PROTEINF175"/>
</dbReference>
<dbReference type="GO" id="GO:0005634">
    <property type="term" value="C:nucleus"/>
    <property type="evidence" value="ECO:0000318"/>
    <property type="project" value="GO_Central"/>
</dbReference>
<sequence length="411" mass="46963">SMAENTRVCVSGYVLGSLIFHHFNNDSDVEGFILGEIKAEEKNDITDSQMEHVQFEHTIDIAKHVTCYKLNSFYGYLGELKEEEIKKILSRHKKDNVVGWYRQRRNTDHRMTFRDQIIHRNLQRAFSNYELVFLLLTTSEMSSRGSTYRLEYSIFKAHGSQFHKIPVLVTNLGMLLQQDYCRTSVSCSSAGYKRAINKHRSRFFASDGSLKEVNDVNEMNSSLQEELKQTCARVEESERAMEKLLTEVAQLRKAVAERRRVQSKSEEQDLSVRSPQEENVYLCRALKASFPDSEMKWTPALTLKGIPILAYCCRTDREMGISAKLPVLLGDGDTVAKTKGQSKKVRASSPGQTPPPRKRPFAELSRVTRSMKGSCQERHRYAVLTLSEPDTEDDGLDSQNGDTEYSRSPTF</sequence>
<dbReference type="GO" id="GO:0008608">
    <property type="term" value="P:attachment of spindle microtubules to kinetochore"/>
    <property type="evidence" value="ECO:0000318"/>
    <property type="project" value="GO_Central"/>
</dbReference>
<dbReference type="FunCoup" id="W5N2Q8">
    <property type="interactions" value="606"/>
</dbReference>
<dbReference type="InterPro" id="IPR037518">
    <property type="entry name" value="MPN"/>
</dbReference>
<dbReference type="EMBL" id="AHAT01017248">
    <property type="status" value="NOT_ANNOTATED_CDS"/>
    <property type="molecule type" value="Genomic_DNA"/>
</dbReference>
<accession>W5N2Q8</accession>
<keyword evidence="5" id="KW-0227">DNA damage</keyword>
<protein>
    <recommendedName>
        <fullName evidence="3">BRCA1-A complex subunit Abraxas 1</fullName>
    </recommendedName>
    <alternativeName>
        <fullName evidence="11">Coiled-coil domain-containing protein 98</fullName>
    </alternativeName>
    <alternativeName>
        <fullName evidence="10">Protein FAM175A</fullName>
    </alternativeName>
</protein>
<dbReference type="InParanoid" id="W5N2Q8"/>
<dbReference type="PANTHER" id="PTHR31728">
    <property type="entry name" value="ABRAXAS FAMILY MEMBER"/>
    <property type="match status" value="1"/>
</dbReference>
<evidence type="ECO:0000256" key="11">
    <source>
        <dbReference type="ARBA" id="ARBA00030777"/>
    </source>
</evidence>
<dbReference type="GO" id="GO:0031593">
    <property type="term" value="F:polyubiquitin modification-dependent protein binding"/>
    <property type="evidence" value="ECO:0000318"/>
    <property type="project" value="GO_Central"/>
</dbReference>
<dbReference type="HOGENOM" id="CLU_056671_0_1_1"/>
<evidence type="ECO:0000313" key="16">
    <source>
        <dbReference type="Proteomes" id="UP000018468"/>
    </source>
</evidence>
<proteinExistence type="inferred from homology"/>
<evidence type="ECO:0000259" key="14">
    <source>
        <dbReference type="PROSITE" id="PS50249"/>
    </source>
</evidence>
<dbReference type="Bgee" id="ENSLOCG00000012124">
    <property type="expression patterns" value="Expressed in pharyngeal gill and 13 other cell types or tissues"/>
</dbReference>
<evidence type="ECO:0000256" key="5">
    <source>
        <dbReference type="ARBA" id="ARBA00022763"/>
    </source>
</evidence>
<evidence type="ECO:0000256" key="6">
    <source>
        <dbReference type="ARBA" id="ARBA00022853"/>
    </source>
</evidence>
<keyword evidence="4" id="KW-0597">Phosphoprotein</keyword>
<dbReference type="STRING" id="7918.ENSLOCP00000014917"/>
<dbReference type="PROSITE" id="PS50249">
    <property type="entry name" value="MPN"/>
    <property type="match status" value="1"/>
</dbReference>
<evidence type="ECO:0000256" key="1">
    <source>
        <dbReference type="ARBA" id="ARBA00004123"/>
    </source>
</evidence>
<reference evidence="15" key="3">
    <citation type="submission" date="2025-09" db="UniProtKB">
        <authorList>
            <consortium name="Ensembl"/>
        </authorList>
    </citation>
    <scope>IDENTIFICATION</scope>
</reference>
<dbReference type="GO" id="GO:0008017">
    <property type="term" value="F:microtubule binding"/>
    <property type="evidence" value="ECO:0000318"/>
    <property type="project" value="GO_Central"/>
</dbReference>
<dbReference type="CDD" id="cd23523">
    <property type="entry name" value="Abraxas_1"/>
    <property type="match status" value="1"/>
</dbReference>
<evidence type="ECO:0000256" key="12">
    <source>
        <dbReference type="SAM" id="Coils"/>
    </source>
</evidence>
<feature type="coiled-coil region" evidence="12">
    <location>
        <begin position="213"/>
        <end position="254"/>
    </location>
</feature>
<reference evidence="16" key="1">
    <citation type="submission" date="2011-12" db="EMBL/GenBank/DDBJ databases">
        <title>The Draft Genome of Lepisosteus oculatus.</title>
        <authorList>
            <consortium name="The Broad Institute Genome Assembly &amp; Analysis Group"/>
            <consortium name="Computational R&amp;D Group"/>
            <consortium name="and Sequencing Platform"/>
            <person name="Di Palma F."/>
            <person name="Alfoldi J."/>
            <person name="Johnson J."/>
            <person name="Berlin A."/>
            <person name="Gnerre S."/>
            <person name="Jaffe D."/>
            <person name="MacCallum I."/>
            <person name="Young S."/>
            <person name="Walker B.J."/>
            <person name="Lander E.S."/>
            <person name="Lindblad-Toh K."/>
        </authorList>
    </citation>
    <scope>NUCLEOTIDE SEQUENCE [LARGE SCALE GENOMIC DNA]</scope>
</reference>
<dbReference type="GeneTree" id="ENSGT00530000063424"/>
<dbReference type="Ensembl" id="ENSLOCT00000014946.1">
    <property type="protein sequence ID" value="ENSLOCP00000014917.1"/>
    <property type="gene ID" value="ENSLOCG00000012124.1"/>
</dbReference>
<evidence type="ECO:0000313" key="15">
    <source>
        <dbReference type="Ensembl" id="ENSLOCP00000014917.1"/>
    </source>
</evidence>
<dbReference type="GO" id="GO:0090307">
    <property type="term" value="P:mitotic spindle assembly"/>
    <property type="evidence" value="ECO:0000318"/>
    <property type="project" value="GO_Central"/>
</dbReference>
<dbReference type="PANTHER" id="PTHR31728:SF2">
    <property type="entry name" value="BRCA1-A COMPLEX SUBUNIT ABRAXAS 1"/>
    <property type="match status" value="1"/>
</dbReference>
<feature type="domain" description="MPN" evidence="14">
    <location>
        <begin position="8"/>
        <end position="156"/>
    </location>
</feature>
<dbReference type="InterPro" id="IPR023239">
    <property type="entry name" value="BRISC_Abraxas1"/>
</dbReference>
<comment type="similarity">
    <text evidence="2">Belongs to the FAM175 family. Abraxas subfamily.</text>
</comment>
<feature type="region of interest" description="Disordered" evidence="13">
    <location>
        <begin position="336"/>
        <end position="411"/>
    </location>
</feature>
<reference evidence="15" key="2">
    <citation type="submission" date="2025-08" db="UniProtKB">
        <authorList>
            <consortium name="Ensembl"/>
        </authorList>
    </citation>
    <scope>IDENTIFICATION</scope>
</reference>
<dbReference type="Proteomes" id="UP000018468">
    <property type="component" value="Linkage group LG2"/>
</dbReference>
<evidence type="ECO:0000256" key="2">
    <source>
        <dbReference type="ARBA" id="ARBA00007890"/>
    </source>
</evidence>